<gene>
    <name evidence="1" type="ORF">BXP70_26765</name>
</gene>
<keyword evidence="2" id="KW-1185">Reference proteome</keyword>
<evidence type="ECO:0000313" key="1">
    <source>
        <dbReference type="EMBL" id="OUJ69193.1"/>
    </source>
</evidence>
<comment type="caution">
    <text evidence="1">The sequence shown here is derived from an EMBL/GenBank/DDBJ whole genome shotgun (WGS) entry which is preliminary data.</text>
</comment>
<protein>
    <submittedName>
        <fullName evidence="1">Uncharacterized protein</fullName>
    </submittedName>
</protein>
<proteinExistence type="predicted"/>
<organism evidence="1 2">
    <name type="scientific">Hymenobacter crusticola</name>
    <dbReference type="NCBI Taxonomy" id="1770526"/>
    <lineage>
        <taxon>Bacteria</taxon>
        <taxon>Pseudomonadati</taxon>
        <taxon>Bacteroidota</taxon>
        <taxon>Cytophagia</taxon>
        <taxon>Cytophagales</taxon>
        <taxon>Hymenobacteraceae</taxon>
        <taxon>Hymenobacter</taxon>
    </lineage>
</organism>
<name>A0A243W5X1_9BACT</name>
<dbReference type="EMBL" id="MTSE01000036">
    <property type="protein sequence ID" value="OUJ69193.1"/>
    <property type="molecule type" value="Genomic_DNA"/>
</dbReference>
<dbReference type="RefSeq" id="WP_086597183.1">
    <property type="nucleotide sequence ID" value="NZ_MTSE01000036.1"/>
</dbReference>
<dbReference type="Proteomes" id="UP000194873">
    <property type="component" value="Unassembled WGS sequence"/>
</dbReference>
<reference evidence="1 2" key="1">
    <citation type="submission" date="2017-01" db="EMBL/GenBank/DDBJ databases">
        <title>A new Hymenobacter.</title>
        <authorList>
            <person name="Liang Y."/>
            <person name="Feng F."/>
        </authorList>
    </citation>
    <scope>NUCLEOTIDE SEQUENCE [LARGE SCALE GENOMIC DNA]</scope>
    <source>
        <strain evidence="1">MIMBbqt21</strain>
    </source>
</reference>
<sequence length="99" mass="10831">MHSTVVAFELAPQDATLLPQVRLHLLSPPYQYTCGVGNPRTGIGLPFPSNVLGPYSEATTPQQMVADVQAVCAQLGVQLHRCVTFTYEMLDSVGLEMRR</sequence>
<accession>A0A243W5X1</accession>
<dbReference type="AlphaFoldDB" id="A0A243W5X1"/>
<evidence type="ECO:0000313" key="2">
    <source>
        <dbReference type="Proteomes" id="UP000194873"/>
    </source>
</evidence>